<evidence type="ECO:0000313" key="3">
    <source>
        <dbReference type="Proteomes" id="UP000663845"/>
    </source>
</evidence>
<evidence type="ECO:0000256" key="1">
    <source>
        <dbReference type="SAM" id="SignalP"/>
    </source>
</evidence>
<gene>
    <name evidence="2" type="ORF">JYZ213_LOCUS39119</name>
</gene>
<feature type="chain" id="PRO_5032405998" evidence="1">
    <location>
        <begin position="23"/>
        <end position="187"/>
    </location>
</feature>
<name>A0A815MV22_9BILA</name>
<reference evidence="2" key="1">
    <citation type="submission" date="2021-02" db="EMBL/GenBank/DDBJ databases">
        <authorList>
            <person name="Nowell W R."/>
        </authorList>
    </citation>
    <scope>NUCLEOTIDE SEQUENCE</scope>
</reference>
<accession>A0A815MV22</accession>
<dbReference type="AlphaFoldDB" id="A0A815MV22"/>
<feature type="signal peptide" evidence="1">
    <location>
        <begin position="1"/>
        <end position="22"/>
    </location>
</feature>
<protein>
    <submittedName>
        <fullName evidence="2">Uncharacterized protein</fullName>
    </submittedName>
</protein>
<sequence length="187" mass="21292">MQFICSLIVALTFLVILHKTCAKNDDIISISSGTSFGRCVGRCRQSITLMSDPLQVVISREANSNQASYPPIHVTSPIIFSEWNKLVSSVNLDIFQKLDDRIGCPDCADGGAEWIQVDWNNGSKRVTFENGRTVQDLEELILTMRQIRQIYLSLSEKGSFSKKVIIRDRYETTWLTELTQRFLRNLN</sequence>
<proteinExistence type="predicted"/>
<organism evidence="2 3">
    <name type="scientific">Adineta steineri</name>
    <dbReference type="NCBI Taxonomy" id="433720"/>
    <lineage>
        <taxon>Eukaryota</taxon>
        <taxon>Metazoa</taxon>
        <taxon>Spiralia</taxon>
        <taxon>Gnathifera</taxon>
        <taxon>Rotifera</taxon>
        <taxon>Eurotatoria</taxon>
        <taxon>Bdelloidea</taxon>
        <taxon>Adinetida</taxon>
        <taxon>Adinetidae</taxon>
        <taxon>Adineta</taxon>
    </lineage>
</organism>
<evidence type="ECO:0000313" key="2">
    <source>
        <dbReference type="EMBL" id="CAF1423300.1"/>
    </source>
</evidence>
<keyword evidence="1" id="KW-0732">Signal</keyword>
<comment type="caution">
    <text evidence="2">The sequence shown here is derived from an EMBL/GenBank/DDBJ whole genome shotgun (WGS) entry which is preliminary data.</text>
</comment>
<dbReference type="EMBL" id="CAJNOG010001231">
    <property type="protein sequence ID" value="CAF1423300.1"/>
    <property type="molecule type" value="Genomic_DNA"/>
</dbReference>
<dbReference type="Proteomes" id="UP000663845">
    <property type="component" value="Unassembled WGS sequence"/>
</dbReference>